<accession>A0A9W6MGR8</accession>
<dbReference type="GO" id="GO:0043041">
    <property type="term" value="P:amino acid activation for nonribosomal peptide biosynthetic process"/>
    <property type="evidence" value="ECO:0007669"/>
    <property type="project" value="TreeGrafter"/>
</dbReference>
<gene>
    <name evidence="2" type="ORF">GCM10017600_66090</name>
</gene>
<keyword evidence="3" id="KW-1185">Reference proteome</keyword>
<dbReference type="AlphaFoldDB" id="A0A9W6MGR8"/>
<dbReference type="RefSeq" id="WP_271221495.1">
    <property type="nucleotide sequence ID" value="NZ_BAAAVD010000035.1"/>
</dbReference>
<dbReference type="GO" id="GO:0031177">
    <property type="term" value="F:phosphopantetheine binding"/>
    <property type="evidence" value="ECO:0007669"/>
    <property type="project" value="TreeGrafter"/>
</dbReference>
<evidence type="ECO:0000313" key="2">
    <source>
        <dbReference type="EMBL" id="GLK13198.1"/>
    </source>
</evidence>
<dbReference type="PANTHER" id="PTHR45527">
    <property type="entry name" value="NONRIBOSOMAL PEPTIDE SYNTHETASE"/>
    <property type="match status" value="1"/>
</dbReference>
<sequence length="537" mass="58057">MRLLRIEGVDRSLRRTVAVDVESSVVDHVTRWSRTEPDRVAVVEGDLTLSYRELCEQARKLRASLLAEGCGQGEVVLTAGPRSGNTIVVFLALESLGCVYVPLDIGWTAERISEIVDRSGAKRVITYPGLGVSEHVVPEAVAEAVEVAGTRVLSLERMIAESADEENGTADGAGDGARDVAGERRYALYTAEVAGGPQGAVTAHRGMMNHLWSKVTDLRLRADDRVAFSAPLVFDTAVWQMLAPLLVGAAAVVVREPDMTFPRRLLRALGEGRISVVELVPVTIRWLMDELERQGAGRPSAFPRWIVATGAELPPALARRIRALLPTTKLMYASGPVECSDDVLHRVVEVADLERSRLPRGVPILNATISALVPGTGGGWRHALPGEVGELFVAGAPVGPGYLNDPAATSRHFYRDGSDPASPSGLVFRTGDLVTIEDGVVLYRGRADRQVPVNGRRIALEDLEMVIDLHPGVRKCAIVPVAGSLGNPELVVHYTGDDGVASPEVSEEFGEWPLPLRWNRITVMPLTRKGEIDYESL</sequence>
<evidence type="ECO:0000259" key="1">
    <source>
        <dbReference type="Pfam" id="PF00501"/>
    </source>
</evidence>
<feature type="domain" description="AMP-dependent synthetase/ligase" evidence="1">
    <location>
        <begin position="31"/>
        <end position="403"/>
    </location>
</feature>
<dbReference type="Gene3D" id="3.40.50.12780">
    <property type="entry name" value="N-terminal domain of ligase-like"/>
    <property type="match status" value="1"/>
</dbReference>
<dbReference type="Gene3D" id="3.30.300.30">
    <property type="match status" value="1"/>
</dbReference>
<reference evidence="2" key="2">
    <citation type="submission" date="2023-01" db="EMBL/GenBank/DDBJ databases">
        <authorList>
            <person name="Sun Q."/>
            <person name="Evtushenko L."/>
        </authorList>
    </citation>
    <scope>NUCLEOTIDE SEQUENCE</scope>
    <source>
        <strain evidence="2">VKM Ac-2007</strain>
    </source>
</reference>
<dbReference type="PANTHER" id="PTHR45527:SF1">
    <property type="entry name" value="FATTY ACID SYNTHASE"/>
    <property type="match status" value="1"/>
</dbReference>
<organism evidence="2 3">
    <name type="scientific">Streptosporangium carneum</name>
    <dbReference type="NCBI Taxonomy" id="47481"/>
    <lineage>
        <taxon>Bacteria</taxon>
        <taxon>Bacillati</taxon>
        <taxon>Actinomycetota</taxon>
        <taxon>Actinomycetes</taxon>
        <taxon>Streptosporangiales</taxon>
        <taxon>Streptosporangiaceae</taxon>
        <taxon>Streptosporangium</taxon>
    </lineage>
</organism>
<dbReference type="Proteomes" id="UP001143474">
    <property type="component" value="Unassembled WGS sequence"/>
</dbReference>
<dbReference type="InterPro" id="IPR045851">
    <property type="entry name" value="AMP-bd_C_sf"/>
</dbReference>
<evidence type="ECO:0000313" key="3">
    <source>
        <dbReference type="Proteomes" id="UP001143474"/>
    </source>
</evidence>
<dbReference type="SUPFAM" id="SSF56801">
    <property type="entry name" value="Acetyl-CoA synthetase-like"/>
    <property type="match status" value="1"/>
</dbReference>
<protein>
    <recommendedName>
        <fullName evidence="1">AMP-dependent synthetase/ligase domain-containing protein</fullName>
    </recommendedName>
</protein>
<dbReference type="GO" id="GO:0044550">
    <property type="term" value="P:secondary metabolite biosynthetic process"/>
    <property type="evidence" value="ECO:0007669"/>
    <property type="project" value="TreeGrafter"/>
</dbReference>
<dbReference type="InterPro" id="IPR042099">
    <property type="entry name" value="ANL_N_sf"/>
</dbReference>
<dbReference type="EMBL" id="BSEV01000021">
    <property type="protein sequence ID" value="GLK13198.1"/>
    <property type="molecule type" value="Genomic_DNA"/>
</dbReference>
<comment type="caution">
    <text evidence="2">The sequence shown here is derived from an EMBL/GenBank/DDBJ whole genome shotgun (WGS) entry which is preliminary data.</text>
</comment>
<reference evidence="2" key="1">
    <citation type="journal article" date="2014" name="Int. J. Syst. Evol. Microbiol.">
        <title>Complete genome sequence of Corynebacterium casei LMG S-19264T (=DSM 44701T), isolated from a smear-ripened cheese.</title>
        <authorList>
            <consortium name="US DOE Joint Genome Institute (JGI-PGF)"/>
            <person name="Walter F."/>
            <person name="Albersmeier A."/>
            <person name="Kalinowski J."/>
            <person name="Ruckert C."/>
        </authorList>
    </citation>
    <scope>NUCLEOTIDE SEQUENCE</scope>
    <source>
        <strain evidence="2">VKM Ac-2007</strain>
    </source>
</reference>
<dbReference type="InterPro" id="IPR000873">
    <property type="entry name" value="AMP-dep_synth/lig_dom"/>
</dbReference>
<dbReference type="GO" id="GO:0005829">
    <property type="term" value="C:cytosol"/>
    <property type="evidence" value="ECO:0007669"/>
    <property type="project" value="TreeGrafter"/>
</dbReference>
<name>A0A9W6MGR8_9ACTN</name>
<dbReference type="Pfam" id="PF00501">
    <property type="entry name" value="AMP-binding"/>
    <property type="match status" value="1"/>
</dbReference>
<proteinExistence type="predicted"/>